<dbReference type="EMBL" id="VJMH01006374">
    <property type="protein sequence ID" value="KAF0690532.1"/>
    <property type="molecule type" value="Genomic_DNA"/>
</dbReference>
<evidence type="ECO:0000256" key="5">
    <source>
        <dbReference type="ARBA" id="ARBA00022946"/>
    </source>
</evidence>
<keyword evidence="5" id="KW-0809">Transit peptide</keyword>
<evidence type="ECO:0000256" key="1">
    <source>
        <dbReference type="ARBA" id="ARBA00004123"/>
    </source>
</evidence>
<dbReference type="PANTHER" id="PTHR21026:SF2">
    <property type="entry name" value="LARGE RIBOSOMAL SUBUNIT PROTEIN BL32M"/>
    <property type="match status" value="1"/>
</dbReference>
<dbReference type="OrthoDB" id="70376at2759"/>
<evidence type="ECO:0000256" key="12">
    <source>
        <dbReference type="ARBA" id="ARBA00039935"/>
    </source>
</evidence>
<dbReference type="Pfam" id="PF01783">
    <property type="entry name" value="Ribosomal_L32p"/>
    <property type="match status" value="1"/>
</dbReference>
<dbReference type="GO" id="GO:0005762">
    <property type="term" value="C:mitochondrial large ribosomal subunit"/>
    <property type="evidence" value="ECO:0007669"/>
    <property type="project" value="TreeGrafter"/>
</dbReference>
<dbReference type="PANTHER" id="PTHR21026">
    <property type="entry name" value="39S RIBOSOMAL PROTEIN L32, MITOCHONDRIAL"/>
    <property type="match status" value="1"/>
</dbReference>
<evidence type="ECO:0000256" key="2">
    <source>
        <dbReference type="ARBA" id="ARBA00004173"/>
    </source>
</evidence>
<dbReference type="GO" id="GO:0003735">
    <property type="term" value="F:structural constituent of ribosome"/>
    <property type="evidence" value="ECO:0007669"/>
    <property type="project" value="InterPro"/>
</dbReference>
<sequence>MDRSTRRGAQRQRNRKAKSNGNGKDGKDGDHDTSNGTTSSANAMRSPPPPRSRSLLQQQEKEQGDGTAVSDSESDDEMDSDKETTYTTLLQALNTHLDDADGELKKVDKGSSDAEANAETVVEFKERMLELKTKVQMIEDGTFAEYCRRCVDFKDDRSRSLETAKQHKELQLKNIEDLRRFDLQQANHLYGHAKDAMKQGLAERMQAMLVDVDVQLACLDEDTIEKEDPARDDDDIEEGEVQEDEKKEVDDSSSMDGKTSEESHDTTDDNVDDDGGDDGGAVEPVSKKPKLDFHTLDVSGPFADKIKAHQQGYKTLPYQSMTALAVDDIQNDLHAVCLDWKTPPPTEKPLETVAIHYARGILWCGKYIFDEGDEVVVSSKVMKREYIGVIDALTPDAVFLRLNTGEKARVYYTLLQAKRCEIKPILRGNSGLKNLQSSGPMEALYIHVIRTTGLFLFHGESFDSDDAARGMATVDEIIDWHNLRSVKKPETMALVRLVSSVRRMLQPQQWSFLPQLEVLPGVTVQEADEEEENDSLWHAAPKSKVTRSRKRIHNNDPSKRLKNIVHLQDCEHCGSKKLRHRLCMGCFKKGEYFTS</sequence>
<feature type="compositionally biased region" description="Polar residues" evidence="13">
    <location>
        <begin position="34"/>
        <end position="43"/>
    </location>
</feature>
<dbReference type="EMBL" id="CAADRA010006395">
    <property type="protein sequence ID" value="VFT94820.1"/>
    <property type="molecule type" value="Genomic_DNA"/>
</dbReference>
<dbReference type="NCBIfam" id="TIGR01031">
    <property type="entry name" value="rpmF_bact"/>
    <property type="match status" value="1"/>
</dbReference>
<keyword evidence="7" id="KW-0805">Transcription regulation</keyword>
<dbReference type="SUPFAM" id="SSF57829">
    <property type="entry name" value="Zn-binding ribosomal proteins"/>
    <property type="match status" value="1"/>
</dbReference>
<keyword evidence="8" id="KW-0496">Mitochondrion</keyword>
<dbReference type="InterPro" id="IPR013907">
    <property type="entry name" value="Sds3"/>
</dbReference>
<comment type="similarity">
    <text evidence="3">Belongs to the bacterial ribosomal protein bL32 family.</text>
</comment>
<evidence type="ECO:0000313" key="15">
    <source>
        <dbReference type="EMBL" id="VFT94820.1"/>
    </source>
</evidence>
<organism evidence="15 16">
    <name type="scientific">Aphanomyces stellatus</name>
    <dbReference type="NCBI Taxonomy" id="120398"/>
    <lineage>
        <taxon>Eukaryota</taxon>
        <taxon>Sar</taxon>
        <taxon>Stramenopiles</taxon>
        <taxon>Oomycota</taxon>
        <taxon>Saprolegniomycetes</taxon>
        <taxon>Saprolegniales</taxon>
        <taxon>Verrucalvaceae</taxon>
        <taxon>Aphanomyces</taxon>
    </lineage>
</organism>
<feature type="compositionally biased region" description="Basic and acidic residues" evidence="13">
    <location>
        <begin position="24"/>
        <end position="33"/>
    </location>
</feature>
<keyword evidence="9" id="KW-0804">Transcription</keyword>
<keyword evidence="11" id="KW-0687">Ribonucleoprotein</keyword>
<evidence type="ECO:0000313" key="14">
    <source>
        <dbReference type="EMBL" id="KAF0690532.1"/>
    </source>
</evidence>
<feature type="compositionally biased region" description="Basic residues" evidence="13">
    <location>
        <begin position="1"/>
        <end position="18"/>
    </location>
</feature>
<feature type="compositionally biased region" description="Acidic residues" evidence="13">
    <location>
        <begin position="268"/>
        <end position="277"/>
    </location>
</feature>
<comment type="subcellular location">
    <subcellularLocation>
        <location evidence="2">Mitochondrion</location>
    </subcellularLocation>
    <subcellularLocation>
        <location evidence="1">Nucleus</location>
    </subcellularLocation>
</comment>
<feature type="compositionally biased region" description="Acidic residues" evidence="13">
    <location>
        <begin position="221"/>
        <end position="243"/>
    </location>
</feature>
<dbReference type="GO" id="GO:0010468">
    <property type="term" value="P:regulation of gene expression"/>
    <property type="evidence" value="ECO:0007669"/>
    <property type="project" value="UniProtKB-ARBA"/>
</dbReference>
<reference evidence="14" key="2">
    <citation type="submission" date="2019-06" db="EMBL/GenBank/DDBJ databases">
        <title>Genomics analysis of Aphanomyces spp. identifies a new class of oomycete effector associated with host adaptation.</title>
        <authorList>
            <person name="Gaulin E."/>
        </authorList>
    </citation>
    <scope>NUCLEOTIDE SEQUENCE</scope>
    <source>
        <strain evidence="14">CBS 578.67</strain>
    </source>
</reference>
<dbReference type="InterPro" id="IPR051991">
    <property type="entry name" value="Mitoribosomal_protein_bL32"/>
</dbReference>
<evidence type="ECO:0000256" key="11">
    <source>
        <dbReference type="ARBA" id="ARBA00023274"/>
    </source>
</evidence>
<gene>
    <name evidence="15" type="primary">Aste57867_18081</name>
    <name evidence="14" type="ORF">As57867_018019</name>
    <name evidence="15" type="ORF">ASTE57867_18081</name>
</gene>
<dbReference type="Proteomes" id="UP000332933">
    <property type="component" value="Unassembled WGS sequence"/>
</dbReference>
<dbReference type="GO" id="GO:0006412">
    <property type="term" value="P:translation"/>
    <property type="evidence" value="ECO:0007669"/>
    <property type="project" value="InterPro"/>
</dbReference>
<protein>
    <recommendedName>
        <fullName evidence="12">Large ribosomal subunit protein bL32m</fullName>
    </recommendedName>
</protein>
<dbReference type="Pfam" id="PF08598">
    <property type="entry name" value="Sds3"/>
    <property type="match status" value="1"/>
</dbReference>
<evidence type="ECO:0000256" key="9">
    <source>
        <dbReference type="ARBA" id="ARBA00023163"/>
    </source>
</evidence>
<feature type="region of interest" description="Disordered" evidence="13">
    <location>
        <begin position="221"/>
        <end position="293"/>
    </location>
</feature>
<evidence type="ECO:0000256" key="7">
    <source>
        <dbReference type="ARBA" id="ARBA00023015"/>
    </source>
</evidence>
<evidence type="ECO:0000256" key="6">
    <source>
        <dbReference type="ARBA" id="ARBA00022980"/>
    </source>
</evidence>
<keyword evidence="6" id="KW-0689">Ribosomal protein</keyword>
<dbReference type="GO" id="GO:0005654">
    <property type="term" value="C:nucleoplasm"/>
    <property type="evidence" value="ECO:0007669"/>
    <property type="project" value="UniProtKB-ARBA"/>
</dbReference>
<feature type="compositionally biased region" description="Basic and acidic residues" evidence="13">
    <location>
        <begin position="258"/>
        <end position="267"/>
    </location>
</feature>
<name>A0A485L942_9STRA</name>
<keyword evidence="10" id="KW-0539">Nucleus</keyword>
<reference evidence="15 16" key="1">
    <citation type="submission" date="2019-03" db="EMBL/GenBank/DDBJ databases">
        <authorList>
            <person name="Gaulin E."/>
            <person name="Dumas B."/>
        </authorList>
    </citation>
    <scope>NUCLEOTIDE SEQUENCE [LARGE SCALE GENOMIC DNA]</scope>
    <source>
        <strain evidence="15">CBS 568.67</strain>
    </source>
</reference>
<evidence type="ECO:0000256" key="4">
    <source>
        <dbReference type="ARBA" id="ARBA00022491"/>
    </source>
</evidence>
<evidence type="ECO:0000256" key="3">
    <source>
        <dbReference type="ARBA" id="ARBA00008560"/>
    </source>
</evidence>
<keyword evidence="4" id="KW-0678">Repressor</keyword>
<proteinExistence type="inferred from homology"/>
<dbReference type="SMART" id="SM01401">
    <property type="entry name" value="Sds3"/>
    <property type="match status" value="1"/>
</dbReference>
<dbReference type="InterPro" id="IPR002677">
    <property type="entry name" value="Ribosomal_bL32"/>
</dbReference>
<keyword evidence="16" id="KW-1185">Reference proteome</keyword>
<evidence type="ECO:0000256" key="10">
    <source>
        <dbReference type="ARBA" id="ARBA00023242"/>
    </source>
</evidence>
<dbReference type="AlphaFoldDB" id="A0A485L942"/>
<evidence type="ECO:0000256" key="13">
    <source>
        <dbReference type="SAM" id="MobiDB-lite"/>
    </source>
</evidence>
<feature type="region of interest" description="Disordered" evidence="13">
    <location>
        <begin position="1"/>
        <end position="86"/>
    </location>
</feature>
<evidence type="ECO:0000256" key="8">
    <source>
        <dbReference type="ARBA" id="ARBA00023128"/>
    </source>
</evidence>
<dbReference type="InterPro" id="IPR011332">
    <property type="entry name" value="Ribosomal_zn-bd"/>
</dbReference>
<evidence type="ECO:0000313" key="16">
    <source>
        <dbReference type="Proteomes" id="UP000332933"/>
    </source>
</evidence>
<accession>A0A485L942</accession>